<dbReference type="Proteomes" id="UP000326950">
    <property type="component" value="Unassembled WGS sequence"/>
</dbReference>
<dbReference type="EMBL" id="ML738649">
    <property type="protein sequence ID" value="KAE8160940.1"/>
    <property type="molecule type" value="Genomic_DNA"/>
</dbReference>
<dbReference type="OrthoDB" id="3766406at2759"/>
<dbReference type="InterPro" id="IPR001810">
    <property type="entry name" value="F-box_dom"/>
</dbReference>
<feature type="domain" description="F-box" evidence="1">
    <location>
        <begin position="39"/>
        <end position="68"/>
    </location>
</feature>
<reference evidence="2 3" key="1">
    <citation type="submission" date="2019-04" db="EMBL/GenBank/DDBJ databases">
        <title>Friends and foes A comparative genomics study of 23 Aspergillus species from section Flavi.</title>
        <authorList>
            <consortium name="DOE Joint Genome Institute"/>
            <person name="Kjaerbolling I."/>
            <person name="Vesth T."/>
            <person name="Frisvad J.C."/>
            <person name="Nybo J.L."/>
            <person name="Theobald S."/>
            <person name="Kildgaard S."/>
            <person name="Isbrandt T."/>
            <person name="Kuo A."/>
            <person name="Sato A."/>
            <person name="Lyhne E.K."/>
            <person name="Kogle M.E."/>
            <person name="Wiebenga A."/>
            <person name="Kun R.S."/>
            <person name="Lubbers R.J."/>
            <person name="Makela M.R."/>
            <person name="Barry K."/>
            <person name="Chovatia M."/>
            <person name="Clum A."/>
            <person name="Daum C."/>
            <person name="Haridas S."/>
            <person name="He G."/>
            <person name="LaButti K."/>
            <person name="Lipzen A."/>
            <person name="Mondo S."/>
            <person name="Riley R."/>
            <person name="Salamov A."/>
            <person name="Simmons B.A."/>
            <person name="Magnuson J.K."/>
            <person name="Henrissat B."/>
            <person name="Mortensen U.H."/>
            <person name="Larsen T.O."/>
            <person name="Devries R.P."/>
            <person name="Grigoriev I.V."/>
            <person name="Machida M."/>
            <person name="Baker S.E."/>
            <person name="Andersen M.R."/>
        </authorList>
    </citation>
    <scope>NUCLEOTIDE SEQUENCE [LARGE SCALE GENOMIC DNA]</scope>
    <source>
        <strain evidence="2 3">CBS 117626</strain>
    </source>
</reference>
<proteinExistence type="predicted"/>
<gene>
    <name evidence="2" type="ORF">BDV40DRAFT_313421</name>
</gene>
<dbReference type="SUPFAM" id="SSF81383">
    <property type="entry name" value="F-box domain"/>
    <property type="match status" value="1"/>
</dbReference>
<accession>A0A5N6UR33</accession>
<dbReference type="Pfam" id="PF12937">
    <property type="entry name" value="F-box-like"/>
    <property type="match status" value="1"/>
</dbReference>
<dbReference type="AlphaFoldDB" id="A0A5N6UR33"/>
<name>A0A5N6UR33_ASPTM</name>
<sequence>MTNGLRRLKEKWETSIQTGHWPLARVHEKAQSGGHCYLLQLPTELLLKIISYLSVIARACLALTCTRLFLTDVAVLNSKFLHFTPDFAPLFKHYRNQYNFATPRWQLIRLLEDRRWLACSRCLKLHMMACFPQRERKKGPEDRICNLGDLAGVVDLCPCIKLTFRGKMDLVGLLRARQQSLTALATQCGISAQERFCWHSCIIKYGPSEVKIQILPELDETDMLKVRVEYELTIQARQLGKEESMIPRLGCAHRAVDIWLASVCNTYDEFGHTLSHISTCSICNTSLICPRKGPLRIDEGSGNAVYDFYTERSLGPRIMSIPDHQWATQRSHPAGDRRTVGDCDEYCPWSPNKYHLLS</sequence>
<dbReference type="InterPro" id="IPR036047">
    <property type="entry name" value="F-box-like_dom_sf"/>
</dbReference>
<evidence type="ECO:0000259" key="1">
    <source>
        <dbReference type="Pfam" id="PF12937"/>
    </source>
</evidence>
<keyword evidence="3" id="KW-1185">Reference proteome</keyword>
<evidence type="ECO:0000313" key="2">
    <source>
        <dbReference type="EMBL" id="KAE8160940.1"/>
    </source>
</evidence>
<protein>
    <recommendedName>
        <fullName evidence="1">F-box domain-containing protein</fullName>
    </recommendedName>
</protein>
<evidence type="ECO:0000313" key="3">
    <source>
        <dbReference type="Proteomes" id="UP000326950"/>
    </source>
</evidence>
<organism evidence="2 3">
    <name type="scientific">Aspergillus tamarii</name>
    <dbReference type="NCBI Taxonomy" id="41984"/>
    <lineage>
        <taxon>Eukaryota</taxon>
        <taxon>Fungi</taxon>
        <taxon>Dikarya</taxon>
        <taxon>Ascomycota</taxon>
        <taxon>Pezizomycotina</taxon>
        <taxon>Eurotiomycetes</taxon>
        <taxon>Eurotiomycetidae</taxon>
        <taxon>Eurotiales</taxon>
        <taxon>Aspergillaceae</taxon>
        <taxon>Aspergillus</taxon>
        <taxon>Aspergillus subgen. Circumdati</taxon>
    </lineage>
</organism>